<evidence type="ECO:0000313" key="1">
    <source>
        <dbReference type="EMBL" id="GFJ95579.1"/>
    </source>
</evidence>
<organism evidence="1 2">
    <name type="scientific">Phytohabitans rumicis</name>
    <dbReference type="NCBI Taxonomy" id="1076125"/>
    <lineage>
        <taxon>Bacteria</taxon>
        <taxon>Bacillati</taxon>
        <taxon>Actinomycetota</taxon>
        <taxon>Actinomycetes</taxon>
        <taxon>Micromonosporales</taxon>
        <taxon>Micromonosporaceae</taxon>
    </lineage>
</organism>
<dbReference type="EMBL" id="BLPG01000001">
    <property type="protein sequence ID" value="GFJ95579.1"/>
    <property type="molecule type" value="Genomic_DNA"/>
</dbReference>
<dbReference type="Gene3D" id="1.10.10.10">
    <property type="entry name" value="Winged helix-like DNA-binding domain superfamily/Winged helix DNA-binding domain"/>
    <property type="match status" value="1"/>
</dbReference>
<protein>
    <submittedName>
        <fullName evidence="1">Uncharacterized protein</fullName>
    </submittedName>
</protein>
<reference evidence="1 2" key="1">
    <citation type="submission" date="2020-03" db="EMBL/GenBank/DDBJ databases">
        <title>Whole genome shotgun sequence of Phytohabitans rumicis NBRC 108638.</title>
        <authorList>
            <person name="Komaki H."/>
            <person name="Tamura T."/>
        </authorList>
    </citation>
    <scope>NUCLEOTIDE SEQUENCE [LARGE SCALE GENOMIC DNA]</scope>
    <source>
        <strain evidence="1 2">NBRC 108638</strain>
    </source>
</reference>
<dbReference type="Proteomes" id="UP000482960">
    <property type="component" value="Unassembled WGS sequence"/>
</dbReference>
<name>A0A6V8LLT1_9ACTN</name>
<keyword evidence="2" id="KW-1185">Reference proteome</keyword>
<sequence>MELALSLSYQRLPADRQRLLRRLALHPGQDLDAHAAAALAGPDLDTTWTHLRYLCGDHLLQQGTAGRYTLHDLVRAYAASRACDEDPPPERRAALTLLFDHYLATAATALDALYPAEAYRRPHIPHPARPPRN</sequence>
<proteinExistence type="predicted"/>
<accession>A0A6V8LLT1</accession>
<comment type="caution">
    <text evidence="1">The sequence shown here is derived from an EMBL/GenBank/DDBJ whole genome shotgun (WGS) entry which is preliminary data.</text>
</comment>
<reference evidence="1 2" key="2">
    <citation type="submission" date="2020-03" db="EMBL/GenBank/DDBJ databases">
        <authorList>
            <person name="Ichikawa N."/>
            <person name="Kimura A."/>
            <person name="Kitahashi Y."/>
            <person name="Uohara A."/>
        </authorList>
    </citation>
    <scope>NUCLEOTIDE SEQUENCE [LARGE SCALE GENOMIC DNA]</scope>
    <source>
        <strain evidence="1 2">NBRC 108638</strain>
    </source>
</reference>
<gene>
    <name evidence="1" type="ORF">Prum_092210</name>
</gene>
<dbReference type="InterPro" id="IPR036388">
    <property type="entry name" value="WH-like_DNA-bd_sf"/>
</dbReference>
<dbReference type="RefSeq" id="WP_246278727.1">
    <property type="nucleotide sequence ID" value="NZ_BLPG01000001.1"/>
</dbReference>
<dbReference type="AlphaFoldDB" id="A0A6V8LLT1"/>
<evidence type="ECO:0000313" key="2">
    <source>
        <dbReference type="Proteomes" id="UP000482960"/>
    </source>
</evidence>